<dbReference type="Proteomes" id="UP000801492">
    <property type="component" value="Unassembled WGS sequence"/>
</dbReference>
<protein>
    <submittedName>
        <fullName evidence="2">Uncharacterized protein</fullName>
    </submittedName>
</protein>
<evidence type="ECO:0000313" key="3">
    <source>
        <dbReference type="Proteomes" id="UP000801492"/>
    </source>
</evidence>
<dbReference type="EMBL" id="VTPC01049682">
    <property type="protein sequence ID" value="KAF2890583.1"/>
    <property type="molecule type" value="Genomic_DNA"/>
</dbReference>
<name>A0A8K0CTT5_IGNLU</name>
<evidence type="ECO:0000313" key="2">
    <source>
        <dbReference type="EMBL" id="KAF2890583.1"/>
    </source>
</evidence>
<keyword evidence="3" id="KW-1185">Reference proteome</keyword>
<proteinExistence type="predicted"/>
<keyword evidence="1" id="KW-1133">Transmembrane helix</keyword>
<keyword evidence="1" id="KW-0812">Transmembrane</keyword>
<keyword evidence="1" id="KW-0472">Membrane</keyword>
<feature type="non-terminal residue" evidence="2">
    <location>
        <position position="57"/>
    </location>
</feature>
<sequence length="57" mass="6584">MQLREVVTLHRHLFLKLQSSMKLDTVLVVICPFMALLEDALFAVLGLNRIELDDVFK</sequence>
<feature type="transmembrane region" description="Helical" evidence="1">
    <location>
        <begin position="26"/>
        <end position="47"/>
    </location>
</feature>
<comment type="caution">
    <text evidence="2">The sequence shown here is derived from an EMBL/GenBank/DDBJ whole genome shotgun (WGS) entry which is preliminary data.</text>
</comment>
<gene>
    <name evidence="2" type="ORF">ILUMI_15590</name>
</gene>
<organism evidence="2 3">
    <name type="scientific">Ignelater luminosus</name>
    <name type="common">Cucubano</name>
    <name type="synonym">Pyrophorus luminosus</name>
    <dbReference type="NCBI Taxonomy" id="2038154"/>
    <lineage>
        <taxon>Eukaryota</taxon>
        <taxon>Metazoa</taxon>
        <taxon>Ecdysozoa</taxon>
        <taxon>Arthropoda</taxon>
        <taxon>Hexapoda</taxon>
        <taxon>Insecta</taxon>
        <taxon>Pterygota</taxon>
        <taxon>Neoptera</taxon>
        <taxon>Endopterygota</taxon>
        <taxon>Coleoptera</taxon>
        <taxon>Polyphaga</taxon>
        <taxon>Elateriformia</taxon>
        <taxon>Elateroidea</taxon>
        <taxon>Elateridae</taxon>
        <taxon>Agrypninae</taxon>
        <taxon>Pyrophorini</taxon>
        <taxon>Ignelater</taxon>
    </lineage>
</organism>
<accession>A0A8K0CTT5</accession>
<dbReference type="AlphaFoldDB" id="A0A8K0CTT5"/>
<reference evidence="2" key="1">
    <citation type="submission" date="2019-08" db="EMBL/GenBank/DDBJ databases">
        <title>The genome of the North American firefly Photinus pyralis.</title>
        <authorList>
            <consortium name="Photinus pyralis genome working group"/>
            <person name="Fallon T.R."/>
            <person name="Sander Lower S.E."/>
            <person name="Weng J.-K."/>
        </authorList>
    </citation>
    <scope>NUCLEOTIDE SEQUENCE</scope>
    <source>
        <strain evidence="2">TRF0915ILg1</strain>
        <tissue evidence="2">Whole body</tissue>
    </source>
</reference>
<evidence type="ECO:0000256" key="1">
    <source>
        <dbReference type="SAM" id="Phobius"/>
    </source>
</evidence>